<dbReference type="STRING" id="479433.Caci_8180"/>
<feature type="transmembrane region" description="Helical" evidence="7">
    <location>
        <begin position="179"/>
        <end position="202"/>
    </location>
</feature>
<evidence type="ECO:0000313" key="9">
    <source>
        <dbReference type="Proteomes" id="UP000000851"/>
    </source>
</evidence>
<feature type="transmembrane region" description="Helical" evidence="7">
    <location>
        <begin position="21"/>
        <end position="38"/>
    </location>
</feature>
<dbReference type="EMBL" id="CP001700">
    <property type="protein sequence ID" value="ACU77003.1"/>
    <property type="molecule type" value="Genomic_DNA"/>
</dbReference>
<dbReference type="AlphaFoldDB" id="C7QIV3"/>
<comment type="subcellular location">
    <subcellularLocation>
        <location evidence="1">Cell membrane</location>
        <topology evidence="1">Multi-pass membrane protein</topology>
    </subcellularLocation>
</comment>
<dbReference type="RefSeq" id="WP_015796728.1">
    <property type="nucleotide sequence ID" value="NC_013131.1"/>
</dbReference>
<reference evidence="8 9" key="1">
    <citation type="journal article" date="2009" name="Stand. Genomic Sci.">
        <title>Complete genome sequence of Catenulispora acidiphila type strain (ID 139908).</title>
        <authorList>
            <person name="Copeland A."/>
            <person name="Lapidus A."/>
            <person name="Glavina Del Rio T."/>
            <person name="Nolan M."/>
            <person name="Lucas S."/>
            <person name="Chen F."/>
            <person name="Tice H."/>
            <person name="Cheng J.F."/>
            <person name="Bruce D."/>
            <person name="Goodwin L."/>
            <person name="Pitluck S."/>
            <person name="Mikhailova N."/>
            <person name="Pati A."/>
            <person name="Ivanova N."/>
            <person name="Mavromatis K."/>
            <person name="Chen A."/>
            <person name="Palaniappan K."/>
            <person name="Chain P."/>
            <person name="Land M."/>
            <person name="Hauser L."/>
            <person name="Chang Y.J."/>
            <person name="Jeffries C.D."/>
            <person name="Chertkov O."/>
            <person name="Brettin T."/>
            <person name="Detter J.C."/>
            <person name="Han C."/>
            <person name="Ali Z."/>
            <person name="Tindall B.J."/>
            <person name="Goker M."/>
            <person name="Bristow J."/>
            <person name="Eisen J.A."/>
            <person name="Markowitz V."/>
            <person name="Hugenholtz P."/>
            <person name="Kyrpides N.C."/>
            <person name="Klenk H.P."/>
        </authorList>
    </citation>
    <scope>NUCLEOTIDE SEQUENCE [LARGE SCALE GENOMIC DNA]</scope>
    <source>
        <strain evidence="9">DSM 44928 / JCM 14897 / NBRC 102108 / NRRL B-24433 / ID139908</strain>
    </source>
</reference>
<keyword evidence="9" id="KW-1185">Reference proteome</keyword>
<protein>
    <recommendedName>
        <fullName evidence="10">Polysaccharide biosynthesis protein</fullName>
    </recommendedName>
</protein>
<evidence type="ECO:0000256" key="5">
    <source>
        <dbReference type="ARBA" id="ARBA00023136"/>
    </source>
</evidence>
<evidence type="ECO:0000256" key="3">
    <source>
        <dbReference type="ARBA" id="ARBA00022692"/>
    </source>
</evidence>
<dbReference type="InParanoid" id="C7QIV3"/>
<feature type="transmembrane region" description="Helical" evidence="7">
    <location>
        <begin position="152"/>
        <end position="173"/>
    </location>
</feature>
<feature type="region of interest" description="Disordered" evidence="6">
    <location>
        <begin position="445"/>
        <end position="486"/>
    </location>
</feature>
<dbReference type="GO" id="GO:0005886">
    <property type="term" value="C:plasma membrane"/>
    <property type="evidence" value="ECO:0007669"/>
    <property type="project" value="UniProtKB-SubCell"/>
</dbReference>
<evidence type="ECO:0000256" key="4">
    <source>
        <dbReference type="ARBA" id="ARBA00022989"/>
    </source>
</evidence>
<evidence type="ECO:0000256" key="7">
    <source>
        <dbReference type="SAM" id="Phobius"/>
    </source>
</evidence>
<organism evidence="8 9">
    <name type="scientific">Catenulispora acidiphila (strain DSM 44928 / JCM 14897 / NBRC 102108 / NRRL B-24433 / ID139908)</name>
    <dbReference type="NCBI Taxonomy" id="479433"/>
    <lineage>
        <taxon>Bacteria</taxon>
        <taxon>Bacillati</taxon>
        <taxon>Actinomycetota</taxon>
        <taxon>Actinomycetes</taxon>
        <taxon>Catenulisporales</taxon>
        <taxon>Catenulisporaceae</taxon>
        <taxon>Catenulispora</taxon>
    </lineage>
</organism>
<evidence type="ECO:0000313" key="8">
    <source>
        <dbReference type="EMBL" id="ACU77003.1"/>
    </source>
</evidence>
<feature type="transmembrane region" description="Helical" evidence="7">
    <location>
        <begin position="414"/>
        <end position="435"/>
    </location>
</feature>
<evidence type="ECO:0008006" key="10">
    <source>
        <dbReference type="Google" id="ProtNLM"/>
    </source>
</evidence>
<feature type="transmembrane region" description="Helical" evidence="7">
    <location>
        <begin position="121"/>
        <end position="140"/>
    </location>
</feature>
<evidence type="ECO:0000256" key="1">
    <source>
        <dbReference type="ARBA" id="ARBA00004651"/>
    </source>
</evidence>
<feature type="transmembrane region" description="Helical" evidence="7">
    <location>
        <begin position="241"/>
        <end position="260"/>
    </location>
</feature>
<feature type="compositionally biased region" description="Low complexity" evidence="6">
    <location>
        <begin position="455"/>
        <end position="486"/>
    </location>
</feature>
<feature type="transmembrane region" description="Helical" evidence="7">
    <location>
        <begin position="390"/>
        <end position="408"/>
    </location>
</feature>
<keyword evidence="5 7" id="KW-0472">Membrane</keyword>
<dbReference type="KEGG" id="cai:Caci_8180"/>
<keyword evidence="4 7" id="KW-1133">Transmembrane helix</keyword>
<evidence type="ECO:0000256" key="6">
    <source>
        <dbReference type="SAM" id="MobiDB-lite"/>
    </source>
</evidence>
<sequence length="486" mass="49219" precursor="true">MTLTAIRRLAKSPSAMMTASVLLVAVGGYLFLLLAGGLEDKTAAAAMVSMYVLVNLIGQGVFAGLEQETSRSLSQAAAVGGDLAPVMRRAVRHTAALLAVCCLFVVAASPILVAGPLHKQWALIPTVLIGTVSYSVSYLVRGLLGGQQLFGGYAAALVAEGMSRIVPLIAIAALGAGSGFLYCLVYACGLFLSAGVGWFFWLRPRFAQQRAQAADGVRAPAHQAPAEEPSTDDHEKGLRSWLSAGLLFLVGAALLTQLVANLPALGASSRLGAHPATATAFVQAATLSRIPLLLVGPVTALLLPRLTAAGTTGDLRTVRTTVRTGSFAMLGLGALAAAGIGVLGPWALKTYFNATGISALSLALMAIGTAGLMTVGVLQPTLIGLGRQRQVPIAWAIGSVAMVVAVVWPGDAVSAAVAASLVGPAGVVLVMAFSLRGLRGERFEGAEGESADSDAPNAVSATTPAVTPTAAPAGAPSAEAQAASRV</sequence>
<feature type="transmembrane region" description="Helical" evidence="7">
    <location>
        <begin position="324"/>
        <end position="348"/>
    </location>
</feature>
<keyword evidence="2" id="KW-1003">Cell membrane</keyword>
<feature type="transmembrane region" description="Helical" evidence="7">
    <location>
        <begin position="95"/>
        <end position="115"/>
    </location>
</feature>
<dbReference type="InterPro" id="IPR050833">
    <property type="entry name" value="Poly_Biosynth_Transport"/>
</dbReference>
<dbReference type="PANTHER" id="PTHR30250:SF11">
    <property type="entry name" value="O-ANTIGEN TRANSPORTER-RELATED"/>
    <property type="match status" value="1"/>
</dbReference>
<dbReference type="Proteomes" id="UP000000851">
    <property type="component" value="Chromosome"/>
</dbReference>
<gene>
    <name evidence="8" type="ordered locus">Caci_8180</name>
</gene>
<keyword evidence="3 7" id="KW-0812">Transmembrane</keyword>
<dbReference type="OrthoDB" id="5241534at2"/>
<proteinExistence type="predicted"/>
<feature type="transmembrane region" description="Helical" evidence="7">
    <location>
        <begin position="354"/>
        <end position="378"/>
    </location>
</feature>
<accession>C7QIV3</accession>
<dbReference type="PANTHER" id="PTHR30250">
    <property type="entry name" value="PST FAMILY PREDICTED COLANIC ACID TRANSPORTER"/>
    <property type="match status" value="1"/>
</dbReference>
<dbReference type="eggNOG" id="COG2244">
    <property type="taxonomic scope" value="Bacteria"/>
</dbReference>
<evidence type="ECO:0000256" key="2">
    <source>
        <dbReference type="ARBA" id="ARBA00022475"/>
    </source>
</evidence>
<feature type="transmembrane region" description="Helical" evidence="7">
    <location>
        <begin position="280"/>
        <end position="303"/>
    </location>
</feature>
<feature type="transmembrane region" description="Helical" evidence="7">
    <location>
        <begin position="44"/>
        <end position="65"/>
    </location>
</feature>
<dbReference type="HOGENOM" id="CLU_044049_0_0_11"/>
<name>C7QIV3_CATAD</name>